<dbReference type="PROSITE" id="PS00062">
    <property type="entry name" value="ALDOKETO_REDUCTASE_2"/>
    <property type="match status" value="1"/>
</dbReference>
<evidence type="ECO:0000256" key="7">
    <source>
        <dbReference type="SAM" id="SignalP"/>
    </source>
</evidence>
<evidence type="ECO:0000256" key="5">
    <source>
        <dbReference type="PIRSR" id="PIRSR000097-2"/>
    </source>
</evidence>
<dbReference type="EMBL" id="WJQU01000004">
    <property type="protein sequence ID" value="KAJ6634931.1"/>
    <property type="molecule type" value="Genomic_DNA"/>
</dbReference>
<feature type="signal peptide" evidence="7">
    <location>
        <begin position="1"/>
        <end position="20"/>
    </location>
</feature>
<keyword evidence="7" id="KW-0732">Signal</keyword>
<dbReference type="Proteomes" id="UP001151699">
    <property type="component" value="Chromosome C"/>
</dbReference>
<feature type="binding site" evidence="5">
    <location>
        <position position="134"/>
    </location>
    <ligand>
        <name>substrate</name>
    </ligand>
</feature>
<evidence type="ECO:0000256" key="1">
    <source>
        <dbReference type="ARBA" id="ARBA00007905"/>
    </source>
</evidence>
<protein>
    <submittedName>
        <fullName evidence="9">Aldo-keto reductase family 1 member A1-A</fullName>
    </submittedName>
</protein>
<dbReference type="GO" id="GO:0016491">
    <property type="term" value="F:oxidoreductase activity"/>
    <property type="evidence" value="ECO:0007669"/>
    <property type="project" value="UniProtKB-KW"/>
</dbReference>
<dbReference type="AlphaFoldDB" id="A0A9Q0RWE4"/>
<evidence type="ECO:0000256" key="2">
    <source>
        <dbReference type="ARBA" id="ARBA00022857"/>
    </source>
</evidence>
<dbReference type="PROSITE" id="PS00063">
    <property type="entry name" value="ALDOKETO_REDUCTASE_3"/>
    <property type="match status" value="1"/>
</dbReference>
<dbReference type="PRINTS" id="PR00069">
    <property type="entry name" value="ALDKETRDTASE"/>
</dbReference>
<dbReference type="SUPFAM" id="SSF51430">
    <property type="entry name" value="NAD(P)-linked oxidoreductase"/>
    <property type="match status" value="1"/>
</dbReference>
<proteinExistence type="inferred from homology"/>
<comment type="similarity">
    <text evidence="1">Belongs to the aldo/keto reductase family.</text>
</comment>
<feature type="site" description="Lowers pKa of active site Tyr" evidence="6">
    <location>
        <position position="101"/>
    </location>
</feature>
<dbReference type="InterPro" id="IPR023210">
    <property type="entry name" value="NADP_OxRdtase_dom"/>
</dbReference>
<evidence type="ECO:0000313" key="10">
    <source>
        <dbReference type="Proteomes" id="UP001151699"/>
    </source>
</evidence>
<comment type="caution">
    <text evidence="9">The sequence shown here is derived from an EMBL/GenBank/DDBJ whole genome shotgun (WGS) entry which is preliminary data.</text>
</comment>
<evidence type="ECO:0000256" key="3">
    <source>
        <dbReference type="ARBA" id="ARBA00023002"/>
    </source>
</evidence>
<gene>
    <name evidence="9" type="primary">akr1a1a_2</name>
    <name evidence="9" type="ORF">Bhyg_13512</name>
</gene>
<accession>A0A9Q0RWE4</accession>
<dbReference type="InterPro" id="IPR036812">
    <property type="entry name" value="NAD(P)_OxRdtase_dom_sf"/>
</dbReference>
<evidence type="ECO:0000256" key="6">
    <source>
        <dbReference type="PIRSR" id="PIRSR000097-3"/>
    </source>
</evidence>
<feature type="chain" id="PRO_5040166843" evidence="7">
    <location>
        <begin position="21"/>
        <end position="325"/>
    </location>
</feature>
<dbReference type="OrthoDB" id="416253at2759"/>
<feature type="domain" description="NADP-dependent oxidoreductase" evidence="8">
    <location>
        <begin position="39"/>
        <end position="323"/>
    </location>
</feature>
<sequence>MSKLRTIGWILFFTSSIVSGANTLAPSVRLNNGLEMPVIGLGTYLANEGECERAVRDAIDAGYRHIDTAYLYGNEKEVGNAIRSKIDEGAIRREDVFIVTKLWNTFHRPDQVEKAFQKSFENLNLTYIDLYLIHFPLAYKQVHKDGSDRTPQSVDDVNLFPNVNGRPVYDDIDYVDTWRAMEGLLQTGNVRSIGVSNFDIPQMERLLSQVTITPVTNQVECHPNHNQLPLIKYCNDRNITVTAYSPLGRPYLAKNNLAINDPKVQAIAAAHNKTPAQVVLRYSYQNGAIVIPKSTKQQRIKENFNILDFSLTPEEMNVMNSFNNE</sequence>
<dbReference type="Gene3D" id="3.20.20.100">
    <property type="entry name" value="NADP-dependent oxidoreductase domain"/>
    <property type="match status" value="1"/>
</dbReference>
<keyword evidence="3" id="KW-0560">Oxidoreductase</keyword>
<dbReference type="FunFam" id="3.20.20.100:FF:000006">
    <property type="entry name" value="Aldo-keto reductase family 1 member A1"/>
    <property type="match status" value="1"/>
</dbReference>
<dbReference type="Pfam" id="PF00248">
    <property type="entry name" value="Aldo_ket_red"/>
    <property type="match status" value="1"/>
</dbReference>
<dbReference type="PIRSF" id="PIRSF000097">
    <property type="entry name" value="AKR"/>
    <property type="match status" value="1"/>
</dbReference>
<dbReference type="InterPro" id="IPR020471">
    <property type="entry name" value="AKR"/>
</dbReference>
<dbReference type="InterPro" id="IPR018170">
    <property type="entry name" value="Aldo/ket_reductase_CS"/>
</dbReference>
<evidence type="ECO:0000313" key="9">
    <source>
        <dbReference type="EMBL" id="KAJ6634931.1"/>
    </source>
</evidence>
<dbReference type="PANTHER" id="PTHR11732">
    <property type="entry name" value="ALDO/KETO REDUCTASE"/>
    <property type="match status" value="1"/>
</dbReference>
<feature type="active site" description="Proton donor" evidence="4">
    <location>
        <position position="72"/>
    </location>
</feature>
<reference evidence="9" key="1">
    <citation type="submission" date="2022-07" db="EMBL/GenBank/DDBJ databases">
        <authorList>
            <person name="Trinca V."/>
            <person name="Uliana J.V.C."/>
            <person name="Torres T.T."/>
            <person name="Ward R.J."/>
            <person name="Monesi N."/>
        </authorList>
    </citation>
    <scope>NUCLEOTIDE SEQUENCE</scope>
    <source>
        <strain evidence="9">HSMRA1968</strain>
        <tissue evidence="9">Whole embryos</tissue>
    </source>
</reference>
<organism evidence="9 10">
    <name type="scientific">Pseudolycoriella hygida</name>
    <dbReference type="NCBI Taxonomy" id="35572"/>
    <lineage>
        <taxon>Eukaryota</taxon>
        <taxon>Metazoa</taxon>
        <taxon>Ecdysozoa</taxon>
        <taxon>Arthropoda</taxon>
        <taxon>Hexapoda</taxon>
        <taxon>Insecta</taxon>
        <taxon>Pterygota</taxon>
        <taxon>Neoptera</taxon>
        <taxon>Endopterygota</taxon>
        <taxon>Diptera</taxon>
        <taxon>Nematocera</taxon>
        <taxon>Sciaroidea</taxon>
        <taxon>Sciaridae</taxon>
        <taxon>Pseudolycoriella</taxon>
    </lineage>
</organism>
<dbReference type="PROSITE" id="PS00798">
    <property type="entry name" value="ALDOKETO_REDUCTASE_1"/>
    <property type="match status" value="1"/>
</dbReference>
<name>A0A9Q0RWE4_9DIPT</name>
<keyword evidence="2" id="KW-0521">NADP</keyword>
<evidence type="ECO:0000259" key="8">
    <source>
        <dbReference type="Pfam" id="PF00248"/>
    </source>
</evidence>
<keyword evidence="10" id="KW-1185">Reference proteome</keyword>
<evidence type="ECO:0000256" key="4">
    <source>
        <dbReference type="PIRSR" id="PIRSR000097-1"/>
    </source>
</evidence>